<keyword evidence="2" id="KW-0812">Transmembrane</keyword>
<dbReference type="EMBL" id="JACJHR010000075">
    <property type="protein sequence ID" value="MBB2504530.1"/>
    <property type="molecule type" value="Genomic_DNA"/>
</dbReference>
<evidence type="ECO:0000313" key="3">
    <source>
        <dbReference type="EMBL" id="MBB2504530.1"/>
    </source>
</evidence>
<sequence>MAGWQVLSIVIAALVLLVVVEMMRRRKLREKYAGIWLLVAIGVVVLAVVPPVAEFLAHLTGVATPSNFVFFLSGVVLALVALQLSTEVGHLEEEVRTSVEETALLRCELEDTQRALEARIAELEKRTSPPDNVDGLPEASPARVP</sequence>
<evidence type="ECO:0000313" key="4">
    <source>
        <dbReference type="EMBL" id="PKV93412.1"/>
    </source>
</evidence>
<accession>A0A2N3WHS5</accession>
<dbReference type="Pfam" id="PF10066">
    <property type="entry name" value="DUF2304"/>
    <property type="match status" value="1"/>
</dbReference>
<comment type="caution">
    <text evidence="4">The sequence shown here is derived from an EMBL/GenBank/DDBJ whole genome shotgun (WGS) entry which is preliminary data.</text>
</comment>
<dbReference type="Proteomes" id="UP000550260">
    <property type="component" value="Unassembled WGS sequence"/>
</dbReference>
<dbReference type="OrthoDB" id="3577584at2"/>
<evidence type="ECO:0000256" key="1">
    <source>
        <dbReference type="SAM" id="MobiDB-lite"/>
    </source>
</evidence>
<dbReference type="InterPro" id="IPR019277">
    <property type="entry name" value="DUF2304"/>
</dbReference>
<dbReference type="Proteomes" id="UP000233750">
    <property type="component" value="Unassembled WGS sequence"/>
</dbReference>
<name>A0A2N3WHS5_9PSEU</name>
<proteinExistence type="predicted"/>
<feature type="region of interest" description="Disordered" evidence="1">
    <location>
        <begin position="123"/>
        <end position="145"/>
    </location>
</feature>
<evidence type="ECO:0000313" key="5">
    <source>
        <dbReference type="Proteomes" id="UP000233750"/>
    </source>
</evidence>
<dbReference type="RefSeq" id="WP_101437049.1">
    <property type="nucleotide sequence ID" value="NZ_JACJHR010000075.1"/>
</dbReference>
<feature type="transmembrane region" description="Helical" evidence="2">
    <location>
        <begin position="6"/>
        <end position="23"/>
    </location>
</feature>
<feature type="transmembrane region" description="Helical" evidence="2">
    <location>
        <begin position="35"/>
        <end position="56"/>
    </location>
</feature>
<reference evidence="3 6" key="2">
    <citation type="submission" date="2020-08" db="EMBL/GenBank/DDBJ databases">
        <title>Amycolatopsis echigonensis JCM 21831.</title>
        <authorList>
            <person name="Tedsree N."/>
            <person name="Kuncharoen N."/>
            <person name="Likhitwitayawuid K."/>
            <person name="Tanasupawat S."/>
        </authorList>
    </citation>
    <scope>NUCLEOTIDE SEQUENCE [LARGE SCALE GENOMIC DNA]</scope>
    <source>
        <strain evidence="3 6">JCM 21831</strain>
    </source>
</reference>
<evidence type="ECO:0000256" key="2">
    <source>
        <dbReference type="SAM" id="Phobius"/>
    </source>
</evidence>
<reference evidence="4 5" key="1">
    <citation type="submission" date="2017-12" db="EMBL/GenBank/DDBJ databases">
        <title>Sequencing the genomes of 1000 Actinobacteria strains.</title>
        <authorList>
            <person name="Klenk H.-P."/>
        </authorList>
    </citation>
    <scope>NUCLEOTIDE SEQUENCE [LARGE SCALE GENOMIC DNA]</scope>
    <source>
        <strain evidence="4 5">DSM 45165</strain>
    </source>
</reference>
<evidence type="ECO:0000313" key="6">
    <source>
        <dbReference type="Proteomes" id="UP000550260"/>
    </source>
</evidence>
<gene>
    <name evidence="4" type="ORF">ATK30_4259</name>
    <name evidence="3" type="ORF">H5411_35990</name>
</gene>
<keyword evidence="5" id="KW-1185">Reference proteome</keyword>
<protein>
    <submittedName>
        <fullName evidence="3">DUF2304 domain-containing protein</fullName>
    </submittedName>
</protein>
<dbReference type="AlphaFoldDB" id="A0A2N3WHS5"/>
<dbReference type="EMBL" id="PJMY01000003">
    <property type="protein sequence ID" value="PKV93412.1"/>
    <property type="molecule type" value="Genomic_DNA"/>
</dbReference>
<organism evidence="4 5">
    <name type="scientific">Amycolatopsis echigonensis</name>
    <dbReference type="NCBI Taxonomy" id="2576905"/>
    <lineage>
        <taxon>Bacteria</taxon>
        <taxon>Bacillati</taxon>
        <taxon>Actinomycetota</taxon>
        <taxon>Actinomycetes</taxon>
        <taxon>Pseudonocardiales</taxon>
        <taxon>Pseudonocardiaceae</taxon>
        <taxon>Amycolatopsis</taxon>
    </lineage>
</organism>
<keyword evidence="2" id="KW-1133">Transmembrane helix</keyword>
<feature type="transmembrane region" description="Helical" evidence="2">
    <location>
        <begin position="68"/>
        <end position="86"/>
    </location>
</feature>
<keyword evidence="2" id="KW-0472">Membrane</keyword>
<accession>A0A8E1W6P0</accession>